<organism evidence="6 7">
    <name type="scientific">Pinctada imbricata</name>
    <name type="common">Atlantic pearl-oyster</name>
    <name type="synonym">Pinctada martensii</name>
    <dbReference type="NCBI Taxonomy" id="66713"/>
    <lineage>
        <taxon>Eukaryota</taxon>
        <taxon>Metazoa</taxon>
        <taxon>Spiralia</taxon>
        <taxon>Lophotrochozoa</taxon>
        <taxon>Mollusca</taxon>
        <taxon>Bivalvia</taxon>
        <taxon>Autobranchia</taxon>
        <taxon>Pteriomorphia</taxon>
        <taxon>Pterioida</taxon>
        <taxon>Pterioidea</taxon>
        <taxon>Pteriidae</taxon>
        <taxon>Pinctada</taxon>
    </lineage>
</organism>
<dbReference type="PANTHER" id="PTHR12510:SF4">
    <property type="entry name" value="GAMMA-GLUTAMYLAMINECYCLOTRANSFERASE"/>
    <property type="match status" value="1"/>
</dbReference>
<dbReference type="CDD" id="cd06661">
    <property type="entry name" value="GGCT_like"/>
    <property type="match status" value="2"/>
</dbReference>
<evidence type="ECO:0000259" key="5">
    <source>
        <dbReference type="Pfam" id="PF06094"/>
    </source>
</evidence>
<dbReference type="InterPro" id="IPR013024">
    <property type="entry name" value="GGCT-like"/>
</dbReference>
<name>A0AA88YR08_PINIB</name>
<dbReference type="PANTHER" id="PTHR12510">
    <property type="entry name" value="TROPONIN C-AKIN-1 PROTEIN"/>
    <property type="match status" value="1"/>
</dbReference>
<feature type="active site" description="Proton acceptor" evidence="2">
    <location>
        <position position="84"/>
    </location>
</feature>
<evidence type="ECO:0000256" key="3">
    <source>
        <dbReference type="RuleBase" id="RU367036"/>
    </source>
</evidence>
<proteinExistence type="inferred from homology"/>
<dbReference type="Pfam" id="PF06094">
    <property type="entry name" value="GGACT"/>
    <property type="match status" value="2"/>
</dbReference>
<dbReference type="InterPro" id="IPR009288">
    <property type="entry name" value="AIG2-like_dom"/>
</dbReference>
<evidence type="ECO:0000313" key="7">
    <source>
        <dbReference type="Proteomes" id="UP001186944"/>
    </source>
</evidence>
<evidence type="ECO:0000256" key="1">
    <source>
        <dbReference type="ARBA" id="ARBA00008861"/>
    </source>
</evidence>
<reference evidence="6" key="1">
    <citation type="submission" date="2019-08" db="EMBL/GenBank/DDBJ databases">
        <title>The improved chromosome-level genome for the pearl oyster Pinctada fucata martensii using PacBio sequencing and Hi-C.</title>
        <authorList>
            <person name="Zheng Z."/>
        </authorList>
    </citation>
    <scope>NUCLEOTIDE SEQUENCE</scope>
    <source>
        <strain evidence="6">ZZ-2019</strain>
        <tissue evidence="6">Adductor muscle</tissue>
    </source>
</reference>
<dbReference type="GO" id="GO:0061929">
    <property type="term" value="F:gamma-glutamylaminecyclotransferase activity"/>
    <property type="evidence" value="ECO:0007669"/>
    <property type="project" value="InterPro"/>
</dbReference>
<dbReference type="Gene3D" id="3.10.490.10">
    <property type="entry name" value="Gamma-glutamyl cyclotransferase-like"/>
    <property type="match status" value="2"/>
</dbReference>
<comment type="similarity">
    <text evidence="1 3">Belongs to the gamma-glutamylcyclotransferase family.</text>
</comment>
<dbReference type="InterPro" id="IPR036568">
    <property type="entry name" value="GGCT-like_sf"/>
</dbReference>
<dbReference type="GO" id="GO:0005829">
    <property type="term" value="C:cytosol"/>
    <property type="evidence" value="ECO:0007669"/>
    <property type="project" value="TreeGrafter"/>
</dbReference>
<sequence>MHHVFVYGTLKKGQPNYKTFESVNNGVKLFLGEGETKDKYPLVIASRYNIPFLLDAKNAEGSKTIKGEIYKVDDAVLDRLDQLEAHPELYQRVKIPTLVHGEDDVKGTPSDCWCYMLQEFKPELLELSFLNSYDANGPHGLKYMSRDQRAKDEPREHFWHDVKTTWKSPWSNTNDPSSCHRRVFMYGTLKREQPNHYFLLMETKGTAYFVGSGVTMETYPLVIGTKYNLPCLLNITDKGKKVFGDVYLVDEKKFEHLDDFEDHPDMYKREEIIVERTTDKYGRTITPSIQESAWCYFFREYDDSFLKKEFWDNYDTNGPHKQQYDVTEAESACDIQEPTE</sequence>
<evidence type="ECO:0000256" key="4">
    <source>
        <dbReference type="SAM" id="MobiDB-lite"/>
    </source>
</evidence>
<gene>
    <name evidence="6" type="ORF">FSP39_011716</name>
</gene>
<evidence type="ECO:0000313" key="6">
    <source>
        <dbReference type="EMBL" id="KAK3106053.1"/>
    </source>
</evidence>
<dbReference type="EMBL" id="VSWD01000003">
    <property type="protein sequence ID" value="KAK3106053.1"/>
    <property type="molecule type" value="Genomic_DNA"/>
</dbReference>
<dbReference type="Proteomes" id="UP001186944">
    <property type="component" value="Unassembled WGS sequence"/>
</dbReference>
<dbReference type="AlphaFoldDB" id="A0AA88YR08"/>
<accession>A0AA88YR08</accession>
<evidence type="ECO:0000256" key="2">
    <source>
        <dbReference type="PIRSR" id="PIRSR639126-1"/>
    </source>
</evidence>
<feature type="region of interest" description="Disordered" evidence="4">
    <location>
        <begin position="321"/>
        <end position="340"/>
    </location>
</feature>
<feature type="domain" description="Gamma-glutamylcyclotransferase AIG2-like" evidence="5">
    <location>
        <begin position="4"/>
        <end position="122"/>
    </location>
</feature>
<feature type="domain" description="Gamma-glutamylcyclotransferase AIG2-like" evidence="5">
    <location>
        <begin position="183"/>
        <end position="302"/>
    </location>
</feature>
<protein>
    <recommendedName>
        <fullName evidence="3">Gamma-glutamylcyclotransferase family protein</fullName>
    </recommendedName>
</protein>
<dbReference type="InterPro" id="IPR039126">
    <property type="entry name" value="GGACT"/>
</dbReference>
<comment type="caution">
    <text evidence="6">The sequence shown here is derived from an EMBL/GenBank/DDBJ whole genome shotgun (WGS) entry which is preliminary data.</text>
</comment>
<keyword evidence="7" id="KW-1185">Reference proteome</keyword>
<dbReference type="SUPFAM" id="SSF110857">
    <property type="entry name" value="Gamma-glutamyl cyclotransferase-like"/>
    <property type="match status" value="2"/>
</dbReference>